<keyword evidence="1" id="KW-1133">Transmembrane helix</keyword>
<proteinExistence type="predicted"/>
<keyword evidence="1" id="KW-0472">Membrane</keyword>
<gene>
    <name evidence="2" type="ORF">RQM59_07125</name>
</gene>
<comment type="caution">
    <text evidence="2">The sequence shown here is derived from an EMBL/GenBank/DDBJ whole genome shotgun (WGS) entry which is preliminary data.</text>
</comment>
<dbReference type="RefSeq" id="WP_349241398.1">
    <property type="nucleotide sequence ID" value="NZ_JAVTTO010000002.1"/>
</dbReference>
<feature type="transmembrane region" description="Helical" evidence="1">
    <location>
        <begin position="39"/>
        <end position="61"/>
    </location>
</feature>
<keyword evidence="3" id="KW-1185">Reference proteome</keyword>
<evidence type="ECO:0000256" key="1">
    <source>
        <dbReference type="SAM" id="Phobius"/>
    </source>
</evidence>
<feature type="transmembrane region" description="Helical" evidence="1">
    <location>
        <begin position="169"/>
        <end position="195"/>
    </location>
</feature>
<dbReference type="Proteomes" id="UP001257277">
    <property type="component" value="Unassembled WGS sequence"/>
</dbReference>
<organism evidence="2 3">
    <name type="scientific">Asprobacillus argus</name>
    <dbReference type="NCBI Taxonomy" id="3076534"/>
    <lineage>
        <taxon>Bacteria</taxon>
        <taxon>Pseudomonadati</taxon>
        <taxon>Bacteroidota</taxon>
        <taxon>Flavobacteriia</taxon>
        <taxon>Flavobacteriales</taxon>
        <taxon>Flavobacteriaceae</taxon>
        <taxon>Asprobacillus</taxon>
    </lineage>
</organism>
<feature type="transmembrane region" description="Helical" evidence="1">
    <location>
        <begin position="81"/>
        <end position="98"/>
    </location>
</feature>
<dbReference type="EMBL" id="JAVTTO010000002">
    <property type="protein sequence ID" value="MDT7832147.1"/>
    <property type="molecule type" value="Genomic_DNA"/>
</dbReference>
<feature type="transmembrane region" description="Helical" evidence="1">
    <location>
        <begin position="126"/>
        <end position="149"/>
    </location>
</feature>
<reference evidence="2 3" key="1">
    <citation type="submission" date="2023-09" db="EMBL/GenBank/DDBJ databases">
        <title>Novel taxa isolated from Blanes Bay.</title>
        <authorList>
            <person name="Rey-Velasco X."/>
            <person name="Lucena T."/>
        </authorList>
    </citation>
    <scope>NUCLEOTIDE SEQUENCE [LARGE SCALE GENOMIC DNA]</scope>
    <source>
        <strain evidence="2 3">S356</strain>
    </source>
</reference>
<sequence length="218" mass="25346">MSTMDLDQYKKAWDNQPESVEKLTALDIYKMSQSKSTSIVKWIFIIGLLEFAFWIGINYVVTQAGGFEPYERLNLMSFLNYTTYLHYAVILLFLVLFYRNYSAITTIDNTKTLMRKILKTRKTVKWYVYYNIISVIILSIILNILIINTPDGFSLLTGVENTNLTGGKMIAVLIVTQILTIGLMVLILWLIYYLLYGILLKKLNKNYKELSKLEENNE</sequence>
<evidence type="ECO:0000313" key="3">
    <source>
        <dbReference type="Proteomes" id="UP001257277"/>
    </source>
</evidence>
<accession>A0ABU3LEL4</accession>
<keyword evidence="1" id="KW-0812">Transmembrane</keyword>
<name>A0ABU3LEL4_9FLAO</name>
<evidence type="ECO:0000313" key="2">
    <source>
        <dbReference type="EMBL" id="MDT7832147.1"/>
    </source>
</evidence>
<protein>
    <submittedName>
        <fullName evidence="2">Uncharacterized protein</fullName>
    </submittedName>
</protein>